<dbReference type="PROSITE" id="PS50158">
    <property type="entry name" value="ZF_CCHC"/>
    <property type="match status" value="1"/>
</dbReference>
<dbReference type="GO" id="GO:0003676">
    <property type="term" value="F:nucleic acid binding"/>
    <property type="evidence" value="ECO:0007669"/>
    <property type="project" value="InterPro"/>
</dbReference>
<dbReference type="AlphaFoldDB" id="A0A654ERW2"/>
<proteinExistence type="predicted"/>
<dbReference type="GO" id="GO:0008270">
    <property type="term" value="F:zinc ion binding"/>
    <property type="evidence" value="ECO:0007669"/>
    <property type="project" value="UniProtKB-KW"/>
</dbReference>
<sequence length="897" mass="103520">MESTKDLEFDQELVAEEELETEEQLEPEEHFEPENELLAKKEYRKDVILTSLVLIHDHQMGMCLICTLFPLSSFVPMGFLDKIFQVPKLGLIPHQDHIMWYQSTLGGSKKSLVFCKIVSRIFGNDLIIVSVRSSQTVVIRVLGEFCVAMSTTEERSSHNRNKHLIEALTTEMGQIFDSHLDQIRQEHHRARKRKEQELKSKPPDNSLRSTQSIPHKIPHTPKSKSMFHSDYKPTNALFKFSGKEDYLEWEKNMDEWFSYKNFLSEMRFVCALSHLTGDAYKWWLQQVDDRLYYKEPRITLWRDLKKLLRNKYAPQALECTPKGNPKIQGLAAQEKEQVLAPYLKKNTIAEQQLKDEILKILNVHNNPNKAKSTSQPKIVTEEVVVQKQSLKPSLEPSVEPMHCKSSNLSKSRGDTCYNCRKKGHLVATCPEKLELTNTSLESKLSSPNSSSEVVSQGDIMEHENDKIEESTKEENHHLVSTTSQACRTGYVSKITILNKKGPPYVSQPVLNRDLPKEEPRQLVGFTQVVAVMVHKQSPRAECNIVFKDKPPDATPPFKTRGCTLWRPIKKTNDREISTHHMSQSRDPREDYQNQLRLKHREECIEEAEMDISSFSTFHTYQWRPGELLDSSREEVLVTNNALIQKEPPDPTPLPFVMMIPSTEHTVNLTQEPPDLEFLMSNLFERTEIGVVLMPKIDYPFNRTRRKSDTAYELGLQGELDLRSNPFQVGEDDVIMESTKDLEFDQELVAEEELEADEQLEPEEHFEPENELLAEKEYRKDVILTSLVLIHDHQMGMCLICTLFPLSSFVPIGFLDKVFNEANDSHSNHPFDDPNHGITFRSWPNGIYMKSSQFYDHHKPKKSPNQVGNLLVKRSDENSISRVILEQRSGRVVFKLSN</sequence>
<feature type="region of interest" description="Disordered" evidence="2">
    <location>
        <begin position="186"/>
        <end position="225"/>
    </location>
</feature>
<feature type="domain" description="CCHC-type" evidence="3">
    <location>
        <begin position="416"/>
        <end position="431"/>
    </location>
</feature>
<dbReference type="SUPFAM" id="SSF57756">
    <property type="entry name" value="Retrovirus zinc finger-like domains"/>
    <property type="match status" value="1"/>
</dbReference>
<dbReference type="InterPro" id="IPR036875">
    <property type="entry name" value="Znf_CCHC_sf"/>
</dbReference>
<name>A0A654ERW2_ARATH</name>
<protein>
    <recommendedName>
        <fullName evidence="3">CCHC-type domain-containing protein</fullName>
    </recommendedName>
</protein>
<reference evidence="4 5" key="1">
    <citation type="submission" date="2019-11" db="EMBL/GenBank/DDBJ databases">
        <authorList>
            <person name="Jiao W.-B."/>
            <person name="Schneeberger K."/>
        </authorList>
    </citation>
    <scope>NUCLEOTIDE SEQUENCE [LARGE SCALE GENOMIC DNA]</scope>
    <source>
        <strain evidence="5">cv. An-1</strain>
    </source>
</reference>
<organism evidence="4 5">
    <name type="scientific">Arabidopsis thaliana</name>
    <name type="common">Mouse-ear cress</name>
    <dbReference type="NCBI Taxonomy" id="3702"/>
    <lineage>
        <taxon>Eukaryota</taxon>
        <taxon>Viridiplantae</taxon>
        <taxon>Streptophyta</taxon>
        <taxon>Embryophyta</taxon>
        <taxon>Tracheophyta</taxon>
        <taxon>Spermatophyta</taxon>
        <taxon>Magnoliopsida</taxon>
        <taxon>eudicotyledons</taxon>
        <taxon>Gunneridae</taxon>
        <taxon>Pentapetalae</taxon>
        <taxon>rosids</taxon>
        <taxon>malvids</taxon>
        <taxon>Brassicales</taxon>
        <taxon>Brassicaceae</taxon>
        <taxon>Camelineae</taxon>
        <taxon>Arabidopsis</taxon>
    </lineage>
</organism>
<keyword evidence="1" id="KW-0863">Zinc-finger</keyword>
<dbReference type="Gene3D" id="4.10.60.10">
    <property type="entry name" value="Zinc finger, CCHC-type"/>
    <property type="match status" value="1"/>
</dbReference>
<dbReference type="EMBL" id="CACRSJ010000105">
    <property type="protein sequence ID" value="VYS52037.1"/>
    <property type="molecule type" value="Genomic_DNA"/>
</dbReference>
<keyword evidence="1" id="KW-0479">Metal-binding</keyword>
<evidence type="ECO:0000259" key="3">
    <source>
        <dbReference type="PROSITE" id="PS50158"/>
    </source>
</evidence>
<accession>A0A654ERW2</accession>
<dbReference type="Proteomes" id="UP000426265">
    <property type="component" value="Unassembled WGS sequence"/>
</dbReference>
<evidence type="ECO:0000313" key="5">
    <source>
        <dbReference type="Proteomes" id="UP000426265"/>
    </source>
</evidence>
<dbReference type="InterPro" id="IPR001878">
    <property type="entry name" value="Znf_CCHC"/>
</dbReference>
<evidence type="ECO:0000256" key="2">
    <source>
        <dbReference type="SAM" id="MobiDB-lite"/>
    </source>
</evidence>
<evidence type="ECO:0000256" key="1">
    <source>
        <dbReference type="PROSITE-ProRule" id="PRU00047"/>
    </source>
</evidence>
<keyword evidence="1" id="KW-0862">Zinc</keyword>
<gene>
    <name evidence="4" type="ORF">AN1_LOCUS7500</name>
</gene>
<evidence type="ECO:0000313" key="4">
    <source>
        <dbReference type="EMBL" id="VYS52037.1"/>
    </source>
</evidence>
<dbReference type="SMART" id="SM00343">
    <property type="entry name" value="ZnF_C2HC"/>
    <property type="match status" value="1"/>
</dbReference>